<keyword evidence="2" id="KW-0812">Transmembrane</keyword>
<protein>
    <submittedName>
        <fullName evidence="3">Uncharacterized protein</fullName>
    </submittedName>
</protein>
<evidence type="ECO:0000313" key="4">
    <source>
        <dbReference type="Proteomes" id="UP000076722"/>
    </source>
</evidence>
<feature type="region of interest" description="Disordered" evidence="1">
    <location>
        <begin position="382"/>
        <end position="468"/>
    </location>
</feature>
<name>A0A164NVJ3_9AGAM</name>
<dbReference type="Proteomes" id="UP000076722">
    <property type="component" value="Unassembled WGS sequence"/>
</dbReference>
<proteinExistence type="predicted"/>
<accession>A0A164NVJ3</accession>
<feature type="region of interest" description="Disordered" evidence="1">
    <location>
        <begin position="41"/>
        <end position="81"/>
    </location>
</feature>
<sequence length="468" mass="49434">MVYTTTFVRTNPASQFEKRTITTPTVPSPWPSWWGLGPVIPPLSTNSDPPPDPSSALSTTSSSSIQELSSASDGAESTSTMTTTTFLSTSMTTSISTSTDTMNPTSTGTATSANTGTMISMSSSTMTSTSTEAKTPTRTNTSTVTSTNMNTMTSTNTNTMTSMSTSTMSSTGTSTIPSMSTSTITSTSTGTTISASTTISTILADSVSTISPPQSTSQNSTILIAPSSHPTEALSKGALSGIVIGSLVALSLVSAFLFCYIRRRRNRNRRGQVQVVSQFIIQTPAGEPAGIRERGILSENVAGSRGFVAEHPSENGSADEDMEDRALLIARNRAFEYGQSDALQQIPSRDTARQTFSSYPCSIDFGSTSAIEMPVDISFGPAAPSSRALPSNEDRRSPISPTSPLSSESLHLPGAPFPIRYQRSLRINTRGRGRKRNEGSWPENIGPVSEYDRPALGRSPSGKVPPAY</sequence>
<feature type="compositionally biased region" description="Low complexity" evidence="1">
    <location>
        <begin position="54"/>
        <end position="81"/>
    </location>
</feature>
<evidence type="ECO:0000256" key="2">
    <source>
        <dbReference type="SAM" id="Phobius"/>
    </source>
</evidence>
<feature type="transmembrane region" description="Helical" evidence="2">
    <location>
        <begin position="238"/>
        <end position="261"/>
    </location>
</feature>
<keyword evidence="2" id="KW-1133">Transmembrane helix</keyword>
<organism evidence="3 4">
    <name type="scientific">Sistotremastrum niveocremeum HHB9708</name>
    <dbReference type="NCBI Taxonomy" id="1314777"/>
    <lineage>
        <taxon>Eukaryota</taxon>
        <taxon>Fungi</taxon>
        <taxon>Dikarya</taxon>
        <taxon>Basidiomycota</taxon>
        <taxon>Agaricomycotina</taxon>
        <taxon>Agaricomycetes</taxon>
        <taxon>Sistotremastrales</taxon>
        <taxon>Sistotremastraceae</taxon>
        <taxon>Sertulicium</taxon>
        <taxon>Sertulicium niveocremeum</taxon>
    </lineage>
</organism>
<dbReference type="STRING" id="1314777.A0A164NVJ3"/>
<reference evidence="3 4" key="1">
    <citation type="journal article" date="2016" name="Mol. Biol. Evol.">
        <title>Comparative Genomics of Early-Diverging Mushroom-Forming Fungi Provides Insights into the Origins of Lignocellulose Decay Capabilities.</title>
        <authorList>
            <person name="Nagy L.G."/>
            <person name="Riley R."/>
            <person name="Tritt A."/>
            <person name="Adam C."/>
            <person name="Daum C."/>
            <person name="Floudas D."/>
            <person name="Sun H."/>
            <person name="Yadav J.S."/>
            <person name="Pangilinan J."/>
            <person name="Larsson K.H."/>
            <person name="Matsuura K."/>
            <person name="Barry K."/>
            <person name="Labutti K."/>
            <person name="Kuo R."/>
            <person name="Ohm R.A."/>
            <person name="Bhattacharya S.S."/>
            <person name="Shirouzu T."/>
            <person name="Yoshinaga Y."/>
            <person name="Martin F.M."/>
            <person name="Grigoriev I.V."/>
            <person name="Hibbett D.S."/>
        </authorList>
    </citation>
    <scope>NUCLEOTIDE SEQUENCE [LARGE SCALE GENOMIC DNA]</scope>
    <source>
        <strain evidence="3 4">HHB9708</strain>
    </source>
</reference>
<feature type="region of interest" description="Disordered" evidence="1">
    <location>
        <begin position="94"/>
        <end position="190"/>
    </location>
</feature>
<feature type="compositionally biased region" description="Polar residues" evidence="1">
    <location>
        <begin position="399"/>
        <end position="409"/>
    </location>
</feature>
<evidence type="ECO:0000313" key="3">
    <source>
        <dbReference type="EMBL" id="KZS88082.1"/>
    </source>
</evidence>
<dbReference type="EMBL" id="KV419440">
    <property type="protein sequence ID" value="KZS88082.1"/>
    <property type="molecule type" value="Genomic_DNA"/>
</dbReference>
<keyword evidence="2" id="KW-0472">Membrane</keyword>
<gene>
    <name evidence="3" type="ORF">SISNIDRAFT_273530</name>
</gene>
<keyword evidence="4" id="KW-1185">Reference proteome</keyword>
<evidence type="ECO:0000256" key="1">
    <source>
        <dbReference type="SAM" id="MobiDB-lite"/>
    </source>
</evidence>
<dbReference type="AlphaFoldDB" id="A0A164NVJ3"/>